<dbReference type="AlphaFoldDB" id="A0A0A8ZW24"/>
<proteinExistence type="predicted"/>
<protein>
    <submittedName>
        <fullName evidence="2">Uncharacterized protein</fullName>
    </submittedName>
</protein>
<organism evidence="2">
    <name type="scientific">Arundo donax</name>
    <name type="common">Giant reed</name>
    <name type="synonym">Donax arundinaceus</name>
    <dbReference type="NCBI Taxonomy" id="35708"/>
    <lineage>
        <taxon>Eukaryota</taxon>
        <taxon>Viridiplantae</taxon>
        <taxon>Streptophyta</taxon>
        <taxon>Embryophyta</taxon>
        <taxon>Tracheophyta</taxon>
        <taxon>Spermatophyta</taxon>
        <taxon>Magnoliopsida</taxon>
        <taxon>Liliopsida</taxon>
        <taxon>Poales</taxon>
        <taxon>Poaceae</taxon>
        <taxon>PACMAD clade</taxon>
        <taxon>Arundinoideae</taxon>
        <taxon>Arundineae</taxon>
        <taxon>Arundo</taxon>
    </lineage>
</organism>
<feature type="transmembrane region" description="Helical" evidence="1">
    <location>
        <begin position="12"/>
        <end position="29"/>
    </location>
</feature>
<reference evidence="2" key="1">
    <citation type="submission" date="2014-09" db="EMBL/GenBank/DDBJ databases">
        <authorList>
            <person name="Magalhaes I.L.F."/>
            <person name="Oliveira U."/>
            <person name="Santos F.R."/>
            <person name="Vidigal T.H.D.A."/>
            <person name="Brescovit A.D."/>
            <person name="Santos A.J."/>
        </authorList>
    </citation>
    <scope>NUCLEOTIDE SEQUENCE</scope>
    <source>
        <tissue evidence="2">Shoot tissue taken approximately 20 cm above the soil surface</tissue>
    </source>
</reference>
<evidence type="ECO:0000313" key="2">
    <source>
        <dbReference type="EMBL" id="JAD43564.1"/>
    </source>
</evidence>
<dbReference type="EMBL" id="GBRH01254331">
    <property type="protein sequence ID" value="JAD43564.1"/>
    <property type="molecule type" value="Transcribed_RNA"/>
</dbReference>
<feature type="transmembrane region" description="Helical" evidence="1">
    <location>
        <begin position="50"/>
        <end position="65"/>
    </location>
</feature>
<reference evidence="2" key="2">
    <citation type="journal article" date="2015" name="Data Brief">
        <title>Shoot transcriptome of the giant reed, Arundo donax.</title>
        <authorList>
            <person name="Barrero R.A."/>
            <person name="Guerrero F.D."/>
            <person name="Moolhuijzen P."/>
            <person name="Goolsby J.A."/>
            <person name="Tidwell J."/>
            <person name="Bellgard S.E."/>
            <person name="Bellgard M.I."/>
        </authorList>
    </citation>
    <scope>NUCLEOTIDE SEQUENCE</scope>
    <source>
        <tissue evidence="2">Shoot tissue taken approximately 20 cm above the soil surface</tissue>
    </source>
</reference>
<accession>A0A0A8ZW24</accession>
<evidence type="ECO:0000256" key="1">
    <source>
        <dbReference type="SAM" id="Phobius"/>
    </source>
</evidence>
<sequence>MQGTILRHLVHHLLALMLAITGHCLWLISRTSTSMKRFKNLGMMLSTRDSVSLFLLSGTMLILWLR</sequence>
<keyword evidence="1" id="KW-0472">Membrane</keyword>
<name>A0A0A8ZW24_ARUDO</name>
<keyword evidence="1" id="KW-0812">Transmembrane</keyword>
<keyword evidence="1" id="KW-1133">Transmembrane helix</keyword>